<keyword evidence="1" id="KW-0812">Transmembrane</keyword>
<evidence type="ECO:0000313" key="3">
    <source>
        <dbReference type="Proteomes" id="UP000735302"/>
    </source>
</evidence>
<keyword evidence="1" id="KW-1133">Transmembrane helix</keyword>
<dbReference type="EMBL" id="BLXT01000255">
    <property type="protein sequence ID" value="GFN75139.1"/>
    <property type="molecule type" value="Genomic_DNA"/>
</dbReference>
<name>A0AAV3XWF5_9GAST</name>
<organism evidence="2 3">
    <name type="scientific">Plakobranchus ocellatus</name>
    <dbReference type="NCBI Taxonomy" id="259542"/>
    <lineage>
        <taxon>Eukaryota</taxon>
        <taxon>Metazoa</taxon>
        <taxon>Spiralia</taxon>
        <taxon>Lophotrochozoa</taxon>
        <taxon>Mollusca</taxon>
        <taxon>Gastropoda</taxon>
        <taxon>Heterobranchia</taxon>
        <taxon>Euthyneura</taxon>
        <taxon>Panpulmonata</taxon>
        <taxon>Sacoglossa</taxon>
        <taxon>Placobranchoidea</taxon>
        <taxon>Plakobranchidae</taxon>
        <taxon>Plakobranchus</taxon>
    </lineage>
</organism>
<sequence>MANHQVTVWTILGLVLVIALTAQAELKDDQKRRIRDITREINRCTRSPGLSLSLLDLNNQVMHEVSEGRVRNQAMSAHHTVCVGDATQAFSAVLLGMLIDSNEK</sequence>
<accession>A0AAV3XWF5</accession>
<proteinExistence type="predicted"/>
<keyword evidence="3" id="KW-1185">Reference proteome</keyword>
<evidence type="ECO:0000313" key="2">
    <source>
        <dbReference type="EMBL" id="GFN75139.1"/>
    </source>
</evidence>
<reference evidence="2 3" key="1">
    <citation type="journal article" date="2021" name="Elife">
        <title>Chloroplast acquisition without the gene transfer in kleptoplastic sea slugs, Plakobranchus ocellatus.</title>
        <authorList>
            <person name="Maeda T."/>
            <person name="Takahashi S."/>
            <person name="Yoshida T."/>
            <person name="Shimamura S."/>
            <person name="Takaki Y."/>
            <person name="Nagai Y."/>
            <person name="Toyoda A."/>
            <person name="Suzuki Y."/>
            <person name="Arimoto A."/>
            <person name="Ishii H."/>
            <person name="Satoh N."/>
            <person name="Nishiyama T."/>
            <person name="Hasebe M."/>
            <person name="Maruyama T."/>
            <person name="Minagawa J."/>
            <person name="Obokata J."/>
            <person name="Shigenobu S."/>
        </authorList>
    </citation>
    <scope>NUCLEOTIDE SEQUENCE [LARGE SCALE GENOMIC DNA]</scope>
</reference>
<feature type="transmembrane region" description="Helical" evidence="1">
    <location>
        <begin position="6"/>
        <end position="26"/>
    </location>
</feature>
<gene>
    <name evidence="2" type="ORF">PoB_000164500</name>
</gene>
<dbReference type="Proteomes" id="UP000735302">
    <property type="component" value="Unassembled WGS sequence"/>
</dbReference>
<evidence type="ECO:0000256" key="1">
    <source>
        <dbReference type="SAM" id="Phobius"/>
    </source>
</evidence>
<keyword evidence="1" id="KW-0472">Membrane</keyword>
<dbReference type="AlphaFoldDB" id="A0AAV3XWF5"/>
<comment type="caution">
    <text evidence="2">The sequence shown here is derived from an EMBL/GenBank/DDBJ whole genome shotgun (WGS) entry which is preliminary data.</text>
</comment>
<protein>
    <submittedName>
        <fullName evidence="2">Uncharacterized protein</fullName>
    </submittedName>
</protein>